<evidence type="ECO:0000256" key="7">
    <source>
        <dbReference type="SAM" id="Phobius"/>
    </source>
</evidence>
<dbReference type="PANTHER" id="PTHR43840">
    <property type="entry name" value="MITOCHONDRIAL METAL TRANSPORTER 1-RELATED"/>
    <property type="match status" value="1"/>
</dbReference>
<dbReference type="AlphaFoldDB" id="A0A1M6QIQ3"/>
<dbReference type="GO" id="GO:0006882">
    <property type="term" value="P:intracellular zinc ion homeostasis"/>
    <property type="evidence" value="ECO:0007669"/>
    <property type="project" value="TreeGrafter"/>
</dbReference>
<evidence type="ECO:0000256" key="2">
    <source>
        <dbReference type="ARBA" id="ARBA00008114"/>
    </source>
</evidence>
<name>A0A1M6QIQ3_9CLOT</name>
<proteinExistence type="inferred from homology"/>
<dbReference type="InterPro" id="IPR027470">
    <property type="entry name" value="Cation_efflux_CTD"/>
</dbReference>
<evidence type="ECO:0000259" key="8">
    <source>
        <dbReference type="Pfam" id="PF01545"/>
    </source>
</evidence>
<comment type="subcellular location">
    <subcellularLocation>
        <location evidence="1">Membrane</location>
        <topology evidence="1">Multi-pass membrane protein</topology>
    </subcellularLocation>
</comment>
<dbReference type="InterPro" id="IPR050291">
    <property type="entry name" value="CDF_Transporter"/>
</dbReference>
<feature type="transmembrane region" description="Helical" evidence="7">
    <location>
        <begin position="115"/>
        <end position="136"/>
    </location>
</feature>
<dbReference type="EMBL" id="FRAD01000017">
    <property type="protein sequence ID" value="SHK20000.1"/>
    <property type="molecule type" value="Genomic_DNA"/>
</dbReference>
<organism evidence="10 11">
    <name type="scientific">Hathewaya proteolytica DSM 3090</name>
    <dbReference type="NCBI Taxonomy" id="1121331"/>
    <lineage>
        <taxon>Bacteria</taxon>
        <taxon>Bacillati</taxon>
        <taxon>Bacillota</taxon>
        <taxon>Clostridia</taxon>
        <taxon>Eubacteriales</taxon>
        <taxon>Clostridiaceae</taxon>
        <taxon>Hathewaya</taxon>
    </lineage>
</organism>
<keyword evidence="11" id="KW-1185">Reference proteome</keyword>
<keyword evidence="3" id="KW-0813">Transport</keyword>
<dbReference type="GO" id="GO:0015093">
    <property type="term" value="F:ferrous iron transmembrane transporter activity"/>
    <property type="evidence" value="ECO:0007669"/>
    <property type="project" value="TreeGrafter"/>
</dbReference>
<dbReference type="Pfam" id="PF16916">
    <property type="entry name" value="ZT_dimer"/>
    <property type="match status" value="1"/>
</dbReference>
<protein>
    <submittedName>
        <fullName evidence="10">Cation diffusion facilitator family transporter</fullName>
    </submittedName>
</protein>
<evidence type="ECO:0000313" key="10">
    <source>
        <dbReference type="EMBL" id="SHK20000.1"/>
    </source>
</evidence>
<dbReference type="OrthoDB" id="9806522at2"/>
<dbReference type="InterPro" id="IPR058533">
    <property type="entry name" value="Cation_efflux_TM"/>
</dbReference>
<feature type="domain" description="Cation efflux protein cytoplasmic" evidence="9">
    <location>
        <begin position="217"/>
        <end position="289"/>
    </location>
</feature>
<dbReference type="FunFam" id="1.20.1510.10:FF:000006">
    <property type="entry name" value="Divalent cation efflux transporter"/>
    <property type="match status" value="1"/>
</dbReference>
<evidence type="ECO:0000256" key="6">
    <source>
        <dbReference type="ARBA" id="ARBA00023136"/>
    </source>
</evidence>
<sequence>MNKETRNTKQAIWVLWIIMGLNFGVAIFKIAIGTIANSGSIIADGYHSLSDGSGNIVGIVGLSIAGRPIDNNHPYGHKKFETISSMIIGMLLFVVGSKVAFNSITNIIHPKTPEISMISFVVMISTLIVNIFVVIYERSQGIKLSSDVLVSDSEHTKSDVLITCGVIVTMILLQMGVPPIIDGCVSLLISLFIFKASFEIFMEATKTLTDSAVLNSEEIYEVTMSCEEVKECHKIRSRGRKDEVFIDLHVLVIPDMKVSEAHALQHKIENVLKSKFGSQISAIIHVEPYYESV</sequence>
<comment type="similarity">
    <text evidence="2">Belongs to the cation diffusion facilitator (CDF) transporter (TC 2.A.4) family.</text>
</comment>
<keyword evidence="5 7" id="KW-1133">Transmembrane helix</keyword>
<dbReference type="GO" id="GO:0015341">
    <property type="term" value="F:zinc efflux antiporter activity"/>
    <property type="evidence" value="ECO:0007669"/>
    <property type="project" value="TreeGrafter"/>
</dbReference>
<dbReference type="SUPFAM" id="SSF160240">
    <property type="entry name" value="Cation efflux protein cytoplasmic domain-like"/>
    <property type="match status" value="1"/>
</dbReference>
<feature type="domain" description="Cation efflux protein transmembrane" evidence="8">
    <location>
        <begin position="15"/>
        <end position="208"/>
    </location>
</feature>
<dbReference type="Proteomes" id="UP000183952">
    <property type="component" value="Unassembled WGS sequence"/>
</dbReference>
<keyword evidence="6 7" id="KW-0472">Membrane</keyword>
<dbReference type="InterPro" id="IPR036837">
    <property type="entry name" value="Cation_efflux_CTD_sf"/>
</dbReference>
<evidence type="ECO:0000313" key="11">
    <source>
        <dbReference type="Proteomes" id="UP000183952"/>
    </source>
</evidence>
<evidence type="ECO:0000256" key="3">
    <source>
        <dbReference type="ARBA" id="ARBA00022448"/>
    </source>
</evidence>
<evidence type="ECO:0000256" key="1">
    <source>
        <dbReference type="ARBA" id="ARBA00004141"/>
    </source>
</evidence>
<feature type="transmembrane region" description="Helical" evidence="7">
    <location>
        <begin position="180"/>
        <end position="198"/>
    </location>
</feature>
<gene>
    <name evidence="10" type="ORF">SAMN02745248_02011</name>
</gene>
<dbReference type="SUPFAM" id="SSF161111">
    <property type="entry name" value="Cation efflux protein transmembrane domain-like"/>
    <property type="match status" value="1"/>
</dbReference>
<dbReference type="Gene3D" id="3.30.70.1350">
    <property type="entry name" value="Cation efflux protein, cytoplasmic domain"/>
    <property type="match status" value="1"/>
</dbReference>
<feature type="transmembrane region" description="Helical" evidence="7">
    <location>
        <begin position="90"/>
        <end position="109"/>
    </location>
</feature>
<evidence type="ECO:0000256" key="4">
    <source>
        <dbReference type="ARBA" id="ARBA00022692"/>
    </source>
</evidence>
<dbReference type="Pfam" id="PF01545">
    <property type="entry name" value="Cation_efflux"/>
    <property type="match status" value="1"/>
</dbReference>
<dbReference type="InterPro" id="IPR002524">
    <property type="entry name" value="Cation_efflux"/>
</dbReference>
<dbReference type="NCBIfam" id="TIGR01297">
    <property type="entry name" value="CDF"/>
    <property type="match status" value="1"/>
</dbReference>
<evidence type="ECO:0000259" key="9">
    <source>
        <dbReference type="Pfam" id="PF16916"/>
    </source>
</evidence>
<dbReference type="STRING" id="1121331.SAMN02745248_02011"/>
<dbReference type="GO" id="GO:0005886">
    <property type="term" value="C:plasma membrane"/>
    <property type="evidence" value="ECO:0007669"/>
    <property type="project" value="TreeGrafter"/>
</dbReference>
<dbReference type="InterPro" id="IPR027469">
    <property type="entry name" value="Cation_efflux_TMD_sf"/>
</dbReference>
<accession>A0A1M6QIQ3</accession>
<evidence type="ECO:0000256" key="5">
    <source>
        <dbReference type="ARBA" id="ARBA00022989"/>
    </source>
</evidence>
<reference evidence="10 11" key="1">
    <citation type="submission" date="2016-11" db="EMBL/GenBank/DDBJ databases">
        <authorList>
            <person name="Jaros S."/>
            <person name="Januszkiewicz K."/>
            <person name="Wedrychowicz H."/>
        </authorList>
    </citation>
    <scope>NUCLEOTIDE SEQUENCE [LARGE SCALE GENOMIC DNA]</scope>
    <source>
        <strain evidence="10 11">DSM 3090</strain>
    </source>
</reference>
<keyword evidence="4 7" id="KW-0812">Transmembrane</keyword>
<feature type="transmembrane region" description="Helical" evidence="7">
    <location>
        <begin position="12"/>
        <end position="32"/>
    </location>
</feature>
<dbReference type="GO" id="GO:0015086">
    <property type="term" value="F:cadmium ion transmembrane transporter activity"/>
    <property type="evidence" value="ECO:0007669"/>
    <property type="project" value="TreeGrafter"/>
</dbReference>
<dbReference type="PANTHER" id="PTHR43840:SF15">
    <property type="entry name" value="MITOCHONDRIAL METAL TRANSPORTER 1-RELATED"/>
    <property type="match status" value="1"/>
</dbReference>
<dbReference type="RefSeq" id="WP_047000134.1">
    <property type="nucleotide sequence ID" value="NZ_FRAD01000017.1"/>
</dbReference>
<dbReference type="Gene3D" id="1.20.1510.10">
    <property type="entry name" value="Cation efflux protein transmembrane domain"/>
    <property type="match status" value="1"/>
</dbReference>